<dbReference type="PANTHER" id="PTHR11730">
    <property type="entry name" value="AMMONIUM TRANSPORTER"/>
    <property type="match status" value="1"/>
</dbReference>
<sequence length="1154" mass="126347">MNRHEYTDLNLSRPDIFLDTSLEPHGDTDSFFDYGSDAFPTWGYDYYDNLSSEDSLFWHLLKQAQLARHGETFAPTETTPTPPSVELGLEFENDDAAWVMACTFIIFSMQTGYALIESGMCSMKNEVNIMVKNIVDVALGGFTFWCFGYGLVMGKSEYSTPLYGVGYFFFSPDANQYGTGEAYLRFFFQLAYVSSATTIVSGAMAERCNFRAFMLFCVLNVFIYCFPAHWMWGPSGWLKELGAKDIAGAGVVHALGGSSSLVASWYLGPRTGLYTQRDRMIMGNAQNSLVGLFMLWWAFLAFNSGSARTKIYSYFKSTFGVSIFKWNFSAKATVTTMISSFGGGILALTVCYVFYRGKIKVGYVVTCVFSSLVAITGSCYIVAAWEAFVIGFSSASLCFLAIKLAEGTNHDDPVASFAVHGVSGVWGLIAVGIFAQADDRIEAAKYDGLLNGGYYLIGVQCLAALVIVVWSMSTTYLLLWFIDHVIPLRMDLVDELLGADYATHNILHADIGIERAVGVLKEFHDFTQEIEPTGNNLGHSLYLEANYQQKLPALPRGKSAKIFGQIITQADVDKYNQRDHRQPPRRAQSGAFDDFIDTGRSSYLSETGALLNISWNDTSSRIKPIPSTPWEWDDATWILAASFIIFTMQTGFGMLESGIVSLKNQVNIMMKNVVDVVLGGFTYWAFGYGLSYGESEYSNSVIAFGSWFVDAEADDMGPVFTTFLFQLSFATTATTIVSGAMAERCNFNAYCLFSLVNTVVYCIPAHWLWSPKGFLYQLGVVDIAGSGGVHLVGGCSAFVAAIMLGPRLGRWDSNTPPPMGSPTNALIGLFMLWWGWLAFNSGSTFGVTGNRWRLAAKATCTTMLSSLGGGLTALIMSYIQFDGKIEVLATINGVLGALVGVTASCAVVTIWEALLIGAIGAFLANITDPLLVWLRVDDAVGATCVHGFGGAWGMIAVGIFAAKDELAGYTQLDGLLHGGGGYLLGVQLLAVVLLSAWAATSTFVLLYFINKVIPIRMHPHEELLGADFFEHDIRHAGVGVSRAVSVLQFYHDDVDPTIESKGANVGHDHFLADNYVDNIFSIGMTKTHTKIEQQSIKDSNVSNGDQAEKRTQQQQQQQQQQQSLPPPKLEEQPLATSVDIGYEYLASIVTKIDD</sequence>
<dbReference type="GO" id="GO:0005886">
    <property type="term" value="C:plasma membrane"/>
    <property type="evidence" value="ECO:0007669"/>
    <property type="project" value="TreeGrafter"/>
</dbReference>
<dbReference type="FunFam" id="1.10.3430.10:FF:000008">
    <property type="entry name" value="Ammonium transporter"/>
    <property type="match status" value="2"/>
</dbReference>
<dbReference type="Pfam" id="PF00909">
    <property type="entry name" value="Ammonium_transp"/>
    <property type="match status" value="2"/>
</dbReference>
<feature type="compositionally biased region" description="Polar residues" evidence="8">
    <location>
        <begin position="1092"/>
        <end position="1105"/>
    </location>
</feature>
<dbReference type="AlphaFoldDB" id="A0A553N736"/>
<feature type="transmembrane region" description="Helical" evidence="9">
    <location>
        <begin position="854"/>
        <end position="875"/>
    </location>
</feature>
<feature type="transmembrane region" description="Helical" evidence="9">
    <location>
        <begin position="915"/>
        <end position="933"/>
    </location>
</feature>
<evidence type="ECO:0000256" key="5">
    <source>
        <dbReference type="ARBA" id="ARBA00022989"/>
    </source>
</evidence>
<comment type="caution">
    <text evidence="11">The sequence shown here is derived from an EMBL/GenBank/DDBJ whole genome shotgun (WGS) entry which is preliminary data.</text>
</comment>
<feature type="transmembrane region" description="Helical" evidence="9">
    <location>
        <begin position="328"/>
        <end position="354"/>
    </location>
</feature>
<feature type="transmembrane region" description="Helical" evidence="9">
    <location>
        <begin position="417"/>
        <end position="435"/>
    </location>
</feature>
<keyword evidence="3" id="KW-0813">Transport</keyword>
<feature type="transmembrane region" description="Helical" evidence="9">
    <location>
        <begin position="247"/>
        <end position="268"/>
    </location>
</feature>
<keyword evidence="4 9" id="KW-0812">Transmembrane</keyword>
<dbReference type="PANTHER" id="PTHR11730:SF58">
    <property type="entry name" value="AMMONIUM TRANSPORTER"/>
    <property type="match status" value="1"/>
</dbReference>
<dbReference type="GO" id="GO:0097272">
    <property type="term" value="P:ammonium homeostasis"/>
    <property type="evidence" value="ECO:0007669"/>
    <property type="project" value="TreeGrafter"/>
</dbReference>
<dbReference type="SUPFAM" id="SSF111352">
    <property type="entry name" value="Ammonium transporter"/>
    <property type="match status" value="2"/>
</dbReference>
<comment type="similarity">
    <text evidence="2">Belongs to the ammonia transporter channel (TC 1.A.11.2) family.</text>
</comment>
<reference evidence="11 12" key="1">
    <citation type="journal article" date="2018" name="Nat. Ecol. Evol.">
        <title>Genomic signatures of mitonuclear coevolution across populations of Tigriopus californicus.</title>
        <authorList>
            <person name="Barreto F.S."/>
            <person name="Watson E.T."/>
            <person name="Lima T.G."/>
            <person name="Willett C.S."/>
            <person name="Edmands S."/>
            <person name="Li W."/>
            <person name="Burton R.S."/>
        </authorList>
    </citation>
    <scope>NUCLEOTIDE SEQUENCE [LARGE SCALE GENOMIC DNA]</scope>
    <source>
        <strain evidence="11 12">San Diego</strain>
    </source>
</reference>
<feature type="transmembrane region" description="Helical" evidence="9">
    <location>
        <begin position="96"/>
        <end position="116"/>
    </location>
</feature>
<dbReference type="InterPro" id="IPR001905">
    <property type="entry name" value="Ammonium_transpt"/>
</dbReference>
<dbReference type="EMBL" id="VCGU01000459">
    <property type="protein sequence ID" value="TRY61248.1"/>
    <property type="molecule type" value="Genomic_DNA"/>
</dbReference>
<evidence type="ECO:0000259" key="10">
    <source>
        <dbReference type="Pfam" id="PF00909"/>
    </source>
</evidence>
<feature type="transmembrane region" description="Helical" evidence="9">
    <location>
        <begin position="289"/>
        <end position="308"/>
    </location>
</feature>
<protein>
    <recommendedName>
        <fullName evidence="10">Ammonium transporter AmtB-like domain-containing protein</fullName>
    </recommendedName>
</protein>
<keyword evidence="6 9" id="KW-0472">Membrane</keyword>
<feature type="domain" description="Ammonium transporter AmtB-like" evidence="10">
    <location>
        <begin position="637"/>
        <end position="1032"/>
    </location>
</feature>
<evidence type="ECO:0000256" key="1">
    <source>
        <dbReference type="ARBA" id="ARBA00004141"/>
    </source>
</evidence>
<dbReference type="GO" id="GO:0008519">
    <property type="term" value="F:ammonium channel activity"/>
    <property type="evidence" value="ECO:0007669"/>
    <property type="project" value="InterPro"/>
</dbReference>
<evidence type="ECO:0000256" key="6">
    <source>
        <dbReference type="ARBA" id="ARBA00023136"/>
    </source>
</evidence>
<feature type="transmembrane region" description="Helical" evidence="9">
    <location>
        <begin position="775"/>
        <end position="804"/>
    </location>
</feature>
<evidence type="ECO:0000313" key="11">
    <source>
        <dbReference type="EMBL" id="TRY61248.1"/>
    </source>
</evidence>
<keyword evidence="5 9" id="KW-1133">Transmembrane helix</keyword>
<comment type="subcellular location">
    <subcellularLocation>
        <location evidence="1">Membrane</location>
        <topology evidence="1">Multi-pass membrane protein</topology>
    </subcellularLocation>
</comment>
<evidence type="ECO:0000313" key="12">
    <source>
        <dbReference type="Proteomes" id="UP000318571"/>
    </source>
</evidence>
<feature type="transmembrane region" description="Helical" evidence="9">
    <location>
        <begin position="673"/>
        <end position="691"/>
    </location>
</feature>
<evidence type="ECO:0000256" key="8">
    <source>
        <dbReference type="SAM" id="MobiDB-lite"/>
    </source>
</evidence>
<dbReference type="InterPro" id="IPR029020">
    <property type="entry name" value="Ammonium/urea_transptr"/>
</dbReference>
<evidence type="ECO:0000256" key="4">
    <source>
        <dbReference type="ARBA" id="ARBA00022692"/>
    </source>
</evidence>
<feature type="transmembrane region" description="Helical" evidence="9">
    <location>
        <begin position="749"/>
        <end position="769"/>
    </location>
</feature>
<feature type="compositionally biased region" description="Low complexity" evidence="8">
    <location>
        <begin position="1112"/>
        <end position="1122"/>
    </location>
</feature>
<evidence type="ECO:0000256" key="2">
    <source>
        <dbReference type="ARBA" id="ARBA00005887"/>
    </source>
</evidence>
<feature type="region of interest" description="Disordered" evidence="8">
    <location>
        <begin position="1091"/>
        <end position="1135"/>
    </location>
</feature>
<feature type="transmembrane region" description="Helical" evidence="9">
    <location>
        <begin position="186"/>
        <end position="205"/>
    </location>
</feature>
<feature type="transmembrane region" description="Helical" evidence="9">
    <location>
        <begin position="137"/>
        <end position="154"/>
    </location>
</feature>
<evidence type="ECO:0000256" key="7">
    <source>
        <dbReference type="ARBA" id="ARBA00023177"/>
    </source>
</evidence>
<keyword evidence="12" id="KW-1185">Reference proteome</keyword>
<feature type="transmembrane region" description="Helical" evidence="9">
    <location>
        <begin position="455"/>
        <end position="482"/>
    </location>
</feature>
<feature type="transmembrane region" description="Helical" evidence="9">
    <location>
        <begin position="825"/>
        <end position="842"/>
    </location>
</feature>
<evidence type="ECO:0000256" key="3">
    <source>
        <dbReference type="ARBA" id="ARBA00022448"/>
    </source>
</evidence>
<organism evidence="11 12">
    <name type="scientific">Tigriopus californicus</name>
    <name type="common">Marine copepod</name>
    <dbReference type="NCBI Taxonomy" id="6832"/>
    <lineage>
        <taxon>Eukaryota</taxon>
        <taxon>Metazoa</taxon>
        <taxon>Ecdysozoa</taxon>
        <taxon>Arthropoda</taxon>
        <taxon>Crustacea</taxon>
        <taxon>Multicrustacea</taxon>
        <taxon>Hexanauplia</taxon>
        <taxon>Copepoda</taxon>
        <taxon>Harpacticoida</taxon>
        <taxon>Harpacticidae</taxon>
        <taxon>Tigriopus</taxon>
    </lineage>
</organism>
<dbReference type="Gene3D" id="1.10.3430.10">
    <property type="entry name" value="Ammonium transporter AmtB like domains"/>
    <property type="match status" value="2"/>
</dbReference>
<proteinExistence type="inferred from homology"/>
<accession>A0A553N736</accession>
<feature type="transmembrane region" description="Helical" evidence="9">
    <location>
        <begin position="982"/>
        <end position="1009"/>
    </location>
</feature>
<feature type="transmembrane region" description="Helical" evidence="9">
    <location>
        <begin position="723"/>
        <end position="742"/>
    </location>
</feature>
<keyword evidence="7" id="KW-0924">Ammonia transport</keyword>
<gene>
    <name evidence="11" type="ORF">TCAL_01794</name>
</gene>
<dbReference type="Proteomes" id="UP000318571">
    <property type="component" value="Chromosome 8"/>
</dbReference>
<evidence type="ECO:0000256" key="9">
    <source>
        <dbReference type="SAM" id="Phobius"/>
    </source>
</evidence>
<dbReference type="NCBIfam" id="TIGR00836">
    <property type="entry name" value="amt"/>
    <property type="match status" value="1"/>
</dbReference>
<feature type="domain" description="Ammonium transporter AmtB-like" evidence="10">
    <location>
        <begin position="97"/>
        <end position="505"/>
    </location>
</feature>
<feature type="transmembrane region" description="Helical" evidence="9">
    <location>
        <begin position="212"/>
        <end position="232"/>
    </location>
</feature>
<dbReference type="InterPro" id="IPR024041">
    <property type="entry name" value="NH4_transpt_AmtB-like_dom"/>
</dbReference>
<feature type="transmembrane region" description="Helical" evidence="9">
    <location>
        <begin position="361"/>
        <end position="383"/>
    </location>
</feature>
<dbReference type="STRING" id="6832.A0A553N736"/>
<dbReference type="OMA" id="NSWQMIA"/>
<feature type="transmembrane region" description="Helical" evidence="9">
    <location>
        <begin position="940"/>
        <end position="962"/>
    </location>
</feature>
<feature type="transmembrane region" description="Helical" evidence="9">
    <location>
        <begin position="887"/>
        <end position="909"/>
    </location>
</feature>
<name>A0A553N736_TIGCA</name>